<evidence type="ECO:0000256" key="4">
    <source>
        <dbReference type="ARBA" id="ARBA00022553"/>
    </source>
</evidence>
<evidence type="ECO:0000256" key="10">
    <source>
        <dbReference type="ARBA" id="ARBA00023136"/>
    </source>
</evidence>
<dbReference type="EC" id="2.7.13.3" evidence="3"/>
<dbReference type="AlphaFoldDB" id="A0A6N7XKZ5"/>
<dbReference type="PANTHER" id="PTHR45528">
    <property type="entry name" value="SENSOR HISTIDINE KINASE CPXA"/>
    <property type="match status" value="1"/>
</dbReference>
<name>A0A6N7XKZ5_9FIRM</name>
<dbReference type="InterPro" id="IPR008358">
    <property type="entry name" value="Sig_transdc_His_kin/Pase_MprB"/>
</dbReference>
<dbReference type="Gene3D" id="3.30.565.10">
    <property type="entry name" value="Histidine kinase-like ATPase, C-terminal domain"/>
    <property type="match status" value="1"/>
</dbReference>
<dbReference type="GO" id="GO:0000155">
    <property type="term" value="F:phosphorelay sensor kinase activity"/>
    <property type="evidence" value="ECO:0007669"/>
    <property type="project" value="InterPro"/>
</dbReference>
<dbReference type="SUPFAM" id="SSF47384">
    <property type="entry name" value="Homodimeric domain of signal transducing histidine kinase"/>
    <property type="match status" value="1"/>
</dbReference>
<evidence type="ECO:0000256" key="9">
    <source>
        <dbReference type="ARBA" id="ARBA00023012"/>
    </source>
</evidence>
<evidence type="ECO:0000256" key="11">
    <source>
        <dbReference type="SAM" id="Phobius"/>
    </source>
</evidence>
<dbReference type="CDD" id="cd00082">
    <property type="entry name" value="HisKA"/>
    <property type="match status" value="1"/>
</dbReference>
<dbReference type="InterPro" id="IPR050398">
    <property type="entry name" value="HssS/ArlS-like"/>
</dbReference>
<keyword evidence="4" id="KW-0597">Phosphoprotein</keyword>
<dbReference type="SMART" id="SM00388">
    <property type="entry name" value="HisKA"/>
    <property type="match status" value="1"/>
</dbReference>
<dbReference type="PROSITE" id="PS50109">
    <property type="entry name" value="HIS_KIN"/>
    <property type="match status" value="1"/>
</dbReference>
<dbReference type="InterPro" id="IPR005467">
    <property type="entry name" value="His_kinase_dom"/>
</dbReference>
<protein>
    <recommendedName>
        <fullName evidence="3">histidine kinase</fullName>
        <ecNumber evidence="3">2.7.13.3</ecNumber>
    </recommendedName>
</protein>
<dbReference type="Pfam" id="PF02518">
    <property type="entry name" value="HATPase_c"/>
    <property type="match status" value="1"/>
</dbReference>
<dbReference type="SUPFAM" id="SSF55874">
    <property type="entry name" value="ATPase domain of HSP90 chaperone/DNA topoisomerase II/histidine kinase"/>
    <property type="match status" value="1"/>
</dbReference>
<accession>A0A6N7XKZ5</accession>
<dbReference type="Gene3D" id="6.10.340.10">
    <property type="match status" value="1"/>
</dbReference>
<organism evidence="13 14">
    <name type="scientific">Tissierella pigra</name>
    <dbReference type="NCBI Taxonomy" id="2607614"/>
    <lineage>
        <taxon>Bacteria</taxon>
        <taxon>Bacillati</taxon>
        <taxon>Bacillota</taxon>
        <taxon>Tissierellia</taxon>
        <taxon>Tissierellales</taxon>
        <taxon>Tissierellaceae</taxon>
        <taxon>Tissierella</taxon>
    </lineage>
</organism>
<keyword evidence="5" id="KW-0808">Transferase</keyword>
<sequence length="452" mass="51793">MGLKKEKELRSIFIKYILSLGFFIIILLMINYYLIFIVSFGVYPANYSEKIIQKNLDKLKESPKVTMDLLTPMCSFGVYSNDGDYLYGNFSKVDQDLIWDNYNNNKMSSGIMKYIASIKREDGILLIKYPLTLQYKNEKLRSVLPNGEITTIIVFIIEFIIVLLLVSNRFAKKINKELKLLLSATKKIEEQNLEFDIENSNLREINMVLQGIHKMKSSLKVALEEQWAIEQQKRAQISALAHDVKTPLTIVRGNIGLLVETDITEEQKSYCNYIEESSKQMEEYIQRLLAIARNQTENNIQNENIYVVKMLKHLKSQGDALGKTKNIKIILEIDIEEDVYIKGNRNELERGIMNIIVNAVDFSPKNSTVKVNGFIDNFYLTIEVIDQGKGFSPKMLRYGKEQLIMGDESRTKSGHHGLGLYIADTIIKKYNGELILSNDVNGGGIVKIKILL</sequence>
<keyword evidence="10 11" id="KW-0472">Membrane</keyword>
<evidence type="ECO:0000313" key="14">
    <source>
        <dbReference type="Proteomes" id="UP000469523"/>
    </source>
</evidence>
<evidence type="ECO:0000259" key="12">
    <source>
        <dbReference type="PROSITE" id="PS50109"/>
    </source>
</evidence>
<dbReference type="PRINTS" id="PR01780">
    <property type="entry name" value="LANTIREGPROT"/>
</dbReference>
<keyword evidence="14" id="KW-1185">Reference proteome</keyword>
<evidence type="ECO:0000256" key="7">
    <source>
        <dbReference type="ARBA" id="ARBA00022777"/>
    </source>
</evidence>
<feature type="domain" description="Histidine kinase" evidence="12">
    <location>
        <begin position="239"/>
        <end position="452"/>
    </location>
</feature>
<dbReference type="Gene3D" id="1.10.287.130">
    <property type="match status" value="1"/>
</dbReference>
<dbReference type="InterPro" id="IPR036097">
    <property type="entry name" value="HisK_dim/P_sf"/>
</dbReference>
<keyword evidence="9" id="KW-0902">Two-component regulatory system</keyword>
<dbReference type="InterPro" id="IPR036890">
    <property type="entry name" value="HATPase_C_sf"/>
</dbReference>
<evidence type="ECO:0000256" key="2">
    <source>
        <dbReference type="ARBA" id="ARBA00004141"/>
    </source>
</evidence>
<dbReference type="RefSeq" id="WP_154441793.1">
    <property type="nucleotide sequence ID" value="NZ_JAHLPJ010000001.1"/>
</dbReference>
<evidence type="ECO:0000256" key="1">
    <source>
        <dbReference type="ARBA" id="ARBA00000085"/>
    </source>
</evidence>
<dbReference type="PANTHER" id="PTHR45528:SF8">
    <property type="entry name" value="HISTIDINE KINASE"/>
    <property type="match status" value="1"/>
</dbReference>
<evidence type="ECO:0000256" key="3">
    <source>
        <dbReference type="ARBA" id="ARBA00012438"/>
    </source>
</evidence>
<dbReference type="EMBL" id="VUNQ01000040">
    <property type="protein sequence ID" value="MSU02709.1"/>
    <property type="molecule type" value="Genomic_DNA"/>
</dbReference>
<dbReference type="Proteomes" id="UP000469523">
    <property type="component" value="Unassembled WGS sequence"/>
</dbReference>
<comment type="subcellular location">
    <subcellularLocation>
        <location evidence="2">Membrane</location>
        <topology evidence="2">Multi-pass membrane protein</topology>
    </subcellularLocation>
</comment>
<comment type="caution">
    <text evidence="13">The sequence shown here is derived from an EMBL/GenBank/DDBJ whole genome shotgun (WGS) entry which is preliminary data.</text>
</comment>
<keyword evidence="6 11" id="KW-0812">Transmembrane</keyword>
<feature type="transmembrane region" description="Helical" evidence="11">
    <location>
        <begin position="12"/>
        <end position="35"/>
    </location>
</feature>
<evidence type="ECO:0000256" key="8">
    <source>
        <dbReference type="ARBA" id="ARBA00022989"/>
    </source>
</evidence>
<dbReference type="InterPro" id="IPR003594">
    <property type="entry name" value="HATPase_dom"/>
</dbReference>
<keyword evidence="7 13" id="KW-0418">Kinase</keyword>
<dbReference type="InterPro" id="IPR003661">
    <property type="entry name" value="HisK_dim/P_dom"/>
</dbReference>
<evidence type="ECO:0000313" key="13">
    <source>
        <dbReference type="EMBL" id="MSU02709.1"/>
    </source>
</evidence>
<evidence type="ECO:0000256" key="5">
    <source>
        <dbReference type="ARBA" id="ARBA00022679"/>
    </source>
</evidence>
<dbReference type="GO" id="GO:0005886">
    <property type="term" value="C:plasma membrane"/>
    <property type="evidence" value="ECO:0007669"/>
    <property type="project" value="TreeGrafter"/>
</dbReference>
<gene>
    <name evidence="13" type="ORF">FYJ83_14705</name>
</gene>
<feature type="transmembrane region" description="Helical" evidence="11">
    <location>
        <begin position="149"/>
        <end position="166"/>
    </location>
</feature>
<proteinExistence type="predicted"/>
<comment type="catalytic activity">
    <reaction evidence="1">
        <text>ATP + protein L-histidine = ADP + protein N-phospho-L-histidine.</text>
        <dbReference type="EC" id="2.7.13.3"/>
    </reaction>
</comment>
<dbReference type="Pfam" id="PF00512">
    <property type="entry name" value="HisKA"/>
    <property type="match status" value="1"/>
</dbReference>
<evidence type="ECO:0000256" key="6">
    <source>
        <dbReference type="ARBA" id="ARBA00022692"/>
    </source>
</evidence>
<keyword evidence="8 11" id="KW-1133">Transmembrane helix</keyword>
<reference evidence="13 14" key="1">
    <citation type="submission" date="2019-09" db="EMBL/GenBank/DDBJ databases">
        <title>In-depth cultivation of the pig gut microbiome towards novel bacterial diversity and tailored functional studies.</title>
        <authorList>
            <person name="Wylensek D."/>
            <person name="Hitch T.C.A."/>
            <person name="Clavel T."/>
        </authorList>
    </citation>
    <scope>NUCLEOTIDE SEQUENCE [LARGE SCALE GENOMIC DNA]</scope>
    <source>
        <strain evidence="13 14">WCA3-693-APC-4?</strain>
    </source>
</reference>
<dbReference type="SMART" id="SM00387">
    <property type="entry name" value="HATPase_c"/>
    <property type="match status" value="1"/>
</dbReference>